<evidence type="ECO:0000256" key="1">
    <source>
        <dbReference type="PROSITE-ProRule" id="PRU00723"/>
    </source>
</evidence>
<dbReference type="PANTHER" id="PTHR37543:SF1">
    <property type="entry name" value="CCCH ZINC FINGER DNA BINDING PROTEIN (AFU_ORTHOLOGUE AFUA_5G12760)"/>
    <property type="match status" value="1"/>
</dbReference>
<keyword evidence="1" id="KW-0479">Metal-binding</keyword>
<reference evidence="4" key="1">
    <citation type="submission" date="2019-01" db="EMBL/GenBank/DDBJ databases">
        <title>Colletotrichum abscissum LGMF1257.</title>
        <authorList>
            <person name="Baroncelli R."/>
        </authorList>
    </citation>
    <scope>NUCLEOTIDE SEQUENCE</scope>
    <source>
        <strain evidence="4">Ca142</strain>
    </source>
</reference>
<feature type="compositionally biased region" description="Polar residues" evidence="2">
    <location>
        <begin position="313"/>
        <end position="327"/>
    </location>
</feature>
<dbReference type="PROSITE" id="PS50103">
    <property type="entry name" value="ZF_C3H1"/>
    <property type="match status" value="1"/>
</dbReference>
<feature type="region of interest" description="Disordered" evidence="2">
    <location>
        <begin position="265"/>
        <end position="335"/>
    </location>
</feature>
<feature type="domain" description="C3H1-type" evidence="3">
    <location>
        <begin position="386"/>
        <end position="413"/>
    </location>
</feature>
<evidence type="ECO:0000313" key="5">
    <source>
        <dbReference type="Proteomes" id="UP001056436"/>
    </source>
</evidence>
<keyword evidence="1" id="KW-0862">Zinc</keyword>
<dbReference type="Pfam" id="PF25540">
    <property type="entry name" value="DUF7923"/>
    <property type="match status" value="1"/>
</dbReference>
<evidence type="ECO:0000256" key="2">
    <source>
        <dbReference type="SAM" id="MobiDB-lite"/>
    </source>
</evidence>
<dbReference type="Proteomes" id="UP001056436">
    <property type="component" value="Unassembled WGS sequence"/>
</dbReference>
<sequence>MDEMHDLSLISQRLAEYSCNDSARNQMIEARFKLDAVLPSQCRVTFKIALYISQWIHKVEELIYAQGLIHRNVLLQEALRQSHDDHDHELQSRRIWQTKANGLEKNLASLRKSMDSNPFVFVVIDGDGAIFQEALLKKGAEGGAEASYLLRKEIESYVTEAYPEVVSEDWNIIGQVFLNMDGLAKKLHTSGIIPFTTTERTLIEFGRGFGRAQPLFSFIDVGAGKESADHKIREVLRIMRKASNSHRIVFKSVFMSENLLDRVQRPTTTSTPLPLSTPTTAIPPSAIPSPGPSHVVSTSSSALLQSATAVPTRVSSPPSSGSQTPMSTVPPLTRVSTAPKPIDVFSKKKTTLPKHYLMNADGQRIDEPLPKVDPAVENGFNMRIVGLGRKFCNNHHLHGKCNYPGCNYIHGNKLSASEMIL</sequence>
<proteinExistence type="predicted"/>
<keyword evidence="5" id="KW-1185">Reference proteome</keyword>
<dbReference type="EMBL" id="SDAQ01000266">
    <property type="protein sequence ID" value="KAI3528249.1"/>
    <property type="molecule type" value="Genomic_DNA"/>
</dbReference>
<dbReference type="OrthoDB" id="2270193at2759"/>
<dbReference type="GO" id="GO:0008270">
    <property type="term" value="F:zinc ion binding"/>
    <property type="evidence" value="ECO:0007669"/>
    <property type="project" value="UniProtKB-KW"/>
</dbReference>
<accession>A0A9Q0AXI3</accession>
<dbReference type="PANTHER" id="PTHR37543">
    <property type="entry name" value="CCCH ZINC FINGER DNA BINDING PROTEIN (AFU_ORTHOLOGUE AFUA_5G12760)"/>
    <property type="match status" value="1"/>
</dbReference>
<feature type="zinc finger region" description="C3H1-type" evidence="1">
    <location>
        <begin position="386"/>
        <end position="413"/>
    </location>
</feature>
<evidence type="ECO:0000259" key="3">
    <source>
        <dbReference type="PROSITE" id="PS50103"/>
    </source>
</evidence>
<keyword evidence="1" id="KW-0863">Zinc-finger</keyword>
<evidence type="ECO:0000313" key="4">
    <source>
        <dbReference type="EMBL" id="KAI3528249.1"/>
    </source>
</evidence>
<protein>
    <submittedName>
        <fullName evidence="4">C-x8-C-x5-C-x3-H type zinc finger protein</fullName>
    </submittedName>
</protein>
<feature type="compositionally biased region" description="Low complexity" evidence="2">
    <location>
        <begin position="292"/>
        <end position="310"/>
    </location>
</feature>
<dbReference type="InterPro" id="IPR000571">
    <property type="entry name" value="Znf_CCCH"/>
</dbReference>
<dbReference type="InterPro" id="IPR057683">
    <property type="entry name" value="DUF7923"/>
</dbReference>
<comment type="caution">
    <text evidence="4">The sequence shown here is derived from an EMBL/GenBank/DDBJ whole genome shotgun (WGS) entry which is preliminary data.</text>
</comment>
<gene>
    <name evidence="4" type="ORF">CABS02_15169</name>
</gene>
<organism evidence="4 5">
    <name type="scientific">Colletotrichum abscissum</name>
    <dbReference type="NCBI Taxonomy" id="1671311"/>
    <lineage>
        <taxon>Eukaryota</taxon>
        <taxon>Fungi</taxon>
        <taxon>Dikarya</taxon>
        <taxon>Ascomycota</taxon>
        <taxon>Pezizomycotina</taxon>
        <taxon>Sordariomycetes</taxon>
        <taxon>Hypocreomycetidae</taxon>
        <taxon>Glomerellales</taxon>
        <taxon>Glomerellaceae</taxon>
        <taxon>Colletotrichum</taxon>
        <taxon>Colletotrichum acutatum species complex</taxon>
    </lineage>
</organism>
<name>A0A9Q0AXI3_9PEZI</name>
<feature type="compositionally biased region" description="Low complexity" evidence="2">
    <location>
        <begin position="266"/>
        <end position="284"/>
    </location>
</feature>
<dbReference type="Pfam" id="PF25542">
    <property type="entry name" value="zf-CCCH_12"/>
    <property type="match status" value="1"/>
</dbReference>
<dbReference type="AlphaFoldDB" id="A0A9Q0AXI3"/>